<dbReference type="AlphaFoldDB" id="A0A540X6N6"/>
<evidence type="ECO:0000313" key="3">
    <source>
        <dbReference type="Proteomes" id="UP000315369"/>
    </source>
</evidence>
<dbReference type="OrthoDB" id="5511733at2"/>
<sequence>MKKNVSSGRLLLAVLGLGLLMPVVGQAQEEQKVSIQVEVVLASKKGSEVEPPELAKMKEQFQKQNFNFTSFKRLSNEKLEVGAKTATEVKLPNGSNASLLLLGMKEGTATVRVAIPRQPTLDVELGRQGAVYQKAGKHVGGELILVLSPPSK</sequence>
<keyword evidence="3" id="KW-1185">Reference proteome</keyword>
<evidence type="ECO:0000313" key="2">
    <source>
        <dbReference type="EMBL" id="TQF16966.1"/>
    </source>
</evidence>
<feature type="chain" id="PRO_5021788805" evidence="1">
    <location>
        <begin position="28"/>
        <end position="152"/>
    </location>
</feature>
<dbReference type="RefSeq" id="WP_141641308.1">
    <property type="nucleotide sequence ID" value="NZ_VIFM01000014.1"/>
</dbReference>
<name>A0A540X6N6_9BACT</name>
<reference evidence="2 3" key="1">
    <citation type="submission" date="2019-06" db="EMBL/GenBank/DDBJ databases">
        <authorList>
            <person name="Livingstone P."/>
            <person name="Whitworth D."/>
        </authorList>
    </citation>
    <scope>NUCLEOTIDE SEQUENCE [LARGE SCALE GENOMIC DNA]</scope>
    <source>
        <strain evidence="2 3">AM401</strain>
    </source>
</reference>
<protein>
    <submittedName>
        <fullName evidence="2">Uncharacterized protein</fullName>
    </submittedName>
</protein>
<proteinExistence type="predicted"/>
<accession>A0A540X6N6</accession>
<evidence type="ECO:0000256" key="1">
    <source>
        <dbReference type="SAM" id="SignalP"/>
    </source>
</evidence>
<dbReference type="Proteomes" id="UP000315369">
    <property type="component" value="Unassembled WGS sequence"/>
</dbReference>
<keyword evidence="1" id="KW-0732">Signal</keyword>
<organism evidence="2 3">
    <name type="scientific">Myxococcus llanfairpwllgwyngyllgogerychwyrndrobwllllantysiliogogogochensis</name>
    <dbReference type="NCBI Taxonomy" id="2590453"/>
    <lineage>
        <taxon>Bacteria</taxon>
        <taxon>Pseudomonadati</taxon>
        <taxon>Myxococcota</taxon>
        <taxon>Myxococcia</taxon>
        <taxon>Myxococcales</taxon>
        <taxon>Cystobacterineae</taxon>
        <taxon>Myxococcaceae</taxon>
        <taxon>Myxococcus</taxon>
    </lineage>
</organism>
<feature type="signal peptide" evidence="1">
    <location>
        <begin position="1"/>
        <end position="27"/>
    </location>
</feature>
<dbReference type="EMBL" id="VIFM01000014">
    <property type="protein sequence ID" value="TQF16966.1"/>
    <property type="molecule type" value="Genomic_DNA"/>
</dbReference>
<comment type="caution">
    <text evidence="2">The sequence shown here is derived from an EMBL/GenBank/DDBJ whole genome shotgun (WGS) entry which is preliminary data.</text>
</comment>
<gene>
    <name evidence="2" type="ORF">FJV41_05295</name>
</gene>